<reference evidence="1" key="1">
    <citation type="submission" date="2012-03" db="EMBL/GenBank/DDBJ databases">
        <title>Functional metagenomics reveals considerable lignocellulase gene clusters in the gut microbiome of a wood-feeding higher termite.</title>
        <authorList>
            <person name="Liu N."/>
        </authorList>
    </citation>
    <scope>NUCLEOTIDE SEQUENCE</scope>
</reference>
<sequence>MRFFFEEKIIPYTFDSFERCQEIYNHYKKYIAFNDDSINFDTEKALEDLRKNKLSIKEGLEVSNINPSNDGQEIVSTDSIIKYYCESDNRRIFFPSYDKLRLLEHTQGHWDLADKGTDEDIRVSVKPPVYARNPKKMFNITVLSE</sequence>
<name>A0A806KN59_9BACT</name>
<proteinExistence type="predicted"/>
<organism evidence="1">
    <name type="scientific">uncultured bacterium contig00062</name>
    <dbReference type="NCBI Taxonomy" id="1181545"/>
    <lineage>
        <taxon>Bacteria</taxon>
        <taxon>environmental samples</taxon>
    </lineage>
</organism>
<evidence type="ECO:0000313" key="1">
    <source>
        <dbReference type="EMBL" id="AGS53551.1"/>
    </source>
</evidence>
<accession>A0A806KN59</accession>
<dbReference type="EMBL" id="JQ844236">
    <property type="protein sequence ID" value="AGS53551.1"/>
    <property type="molecule type" value="Genomic_DNA"/>
</dbReference>
<dbReference type="AlphaFoldDB" id="A0A806KN59"/>
<protein>
    <submittedName>
        <fullName evidence="1">Uncharacterized protein</fullName>
    </submittedName>
</protein>